<evidence type="ECO:0000313" key="1">
    <source>
        <dbReference type="EMBL" id="CAG8608055.1"/>
    </source>
</evidence>
<feature type="non-terminal residue" evidence="1">
    <location>
        <position position="76"/>
    </location>
</feature>
<comment type="caution">
    <text evidence="1">The sequence shown here is derived from an EMBL/GenBank/DDBJ whole genome shotgun (WGS) entry which is preliminary data.</text>
</comment>
<dbReference type="EMBL" id="CAJVPM010015465">
    <property type="protein sequence ID" value="CAG8608055.1"/>
    <property type="molecule type" value="Genomic_DNA"/>
</dbReference>
<protein>
    <submittedName>
        <fullName evidence="1">9202_t:CDS:1</fullName>
    </submittedName>
</protein>
<evidence type="ECO:0000313" key="2">
    <source>
        <dbReference type="Proteomes" id="UP000789860"/>
    </source>
</evidence>
<accession>A0ACA9MTN8</accession>
<keyword evidence="2" id="KW-1185">Reference proteome</keyword>
<gene>
    <name evidence="1" type="ORF">SCALOS_LOCUS7180</name>
</gene>
<reference evidence="1" key="1">
    <citation type="submission" date="2021-06" db="EMBL/GenBank/DDBJ databases">
        <authorList>
            <person name="Kallberg Y."/>
            <person name="Tangrot J."/>
            <person name="Rosling A."/>
        </authorList>
    </citation>
    <scope>NUCLEOTIDE SEQUENCE</scope>
    <source>
        <strain evidence="1">AU212A</strain>
    </source>
</reference>
<name>A0ACA9MTN8_9GLOM</name>
<organism evidence="1 2">
    <name type="scientific">Scutellospora calospora</name>
    <dbReference type="NCBI Taxonomy" id="85575"/>
    <lineage>
        <taxon>Eukaryota</taxon>
        <taxon>Fungi</taxon>
        <taxon>Fungi incertae sedis</taxon>
        <taxon>Mucoromycota</taxon>
        <taxon>Glomeromycotina</taxon>
        <taxon>Glomeromycetes</taxon>
        <taxon>Diversisporales</taxon>
        <taxon>Gigasporaceae</taxon>
        <taxon>Scutellospora</taxon>
    </lineage>
</organism>
<sequence>MRRLRNEGSLTETLETKLEEIIAYINNYLKAKKRRQLKKRKLIEEKDNSENNSESPKEIVNGVIENCDVINCDSDN</sequence>
<dbReference type="Proteomes" id="UP000789860">
    <property type="component" value="Unassembled WGS sequence"/>
</dbReference>
<proteinExistence type="predicted"/>